<dbReference type="GO" id="GO:0030234">
    <property type="term" value="F:enzyme regulator activity"/>
    <property type="evidence" value="ECO:0007669"/>
    <property type="project" value="UniProtKB-ARBA"/>
</dbReference>
<evidence type="ECO:0000313" key="7">
    <source>
        <dbReference type="Proteomes" id="UP000019373"/>
    </source>
</evidence>
<name>U1HYJ7_ENDPU</name>
<dbReference type="SUPFAM" id="SSF53756">
    <property type="entry name" value="UDP-Glycosyltransferase/glycogen phosphorylase"/>
    <property type="match status" value="1"/>
</dbReference>
<dbReference type="RefSeq" id="XP_007786799.1">
    <property type="nucleotide sequence ID" value="XM_007788609.1"/>
</dbReference>
<evidence type="ECO:0000256" key="1">
    <source>
        <dbReference type="ARBA" id="ARBA00004496"/>
    </source>
</evidence>
<evidence type="ECO:0000256" key="5">
    <source>
        <dbReference type="SAM" id="MobiDB-lite"/>
    </source>
</evidence>
<protein>
    <submittedName>
        <fullName evidence="6">Uncharacterized protein</fullName>
    </submittedName>
</protein>
<evidence type="ECO:0000256" key="4">
    <source>
        <dbReference type="ARBA" id="ARBA00022553"/>
    </source>
</evidence>
<feature type="region of interest" description="Disordered" evidence="5">
    <location>
        <begin position="109"/>
        <end position="132"/>
    </location>
</feature>
<evidence type="ECO:0000256" key="2">
    <source>
        <dbReference type="ARBA" id="ARBA00005409"/>
    </source>
</evidence>
<reference evidence="7" key="1">
    <citation type="journal article" date="2014" name="BMC Genomics">
        <title>Genome characteristics reveal the impact of lichenization on lichen-forming fungus Endocarpon pusillum Hedwig (Verrucariales, Ascomycota).</title>
        <authorList>
            <person name="Wang Y.-Y."/>
            <person name="Liu B."/>
            <person name="Zhang X.-Y."/>
            <person name="Zhou Q.-M."/>
            <person name="Zhang T."/>
            <person name="Li H."/>
            <person name="Yu Y.-F."/>
            <person name="Zhang X.-L."/>
            <person name="Hao X.-Y."/>
            <person name="Wang M."/>
            <person name="Wang L."/>
            <person name="Wei J.-C."/>
        </authorList>
    </citation>
    <scope>NUCLEOTIDE SEQUENCE [LARGE SCALE GENOMIC DNA]</scope>
    <source>
        <strain evidence="7">Z07020 / HMAS-L-300199</strain>
    </source>
</reference>
<dbReference type="Gene3D" id="3.30.70.1020">
    <property type="entry name" value="Trehalose-6-phosphate phosphatase related protein, domain 2"/>
    <property type="match status" value="1"/>
</dbReference>
<dbReference type="InterPro" id="IPR001830">
    <property type="entry name" value="Glyco_trans_20"/>
</dbReference>
<dbReference type="InterPro" id="IPR036412">
    <property type="entry name" value="HAD-like_sf"/>
</dbReference>
<dbReference type="GO" id="GO:0005946">
    <property type="term" value="C:alpha,alpha-trehalose-phosphate synthase complex (UDP-forming)"/>
    <property type="evidence" value="ECO:0007669"/>
    <property type="project" value="TreeGrafter"/>
</dbReference>
<sequence length="900" mass="101581">MTTLIVSLFHPYTVNFDVPKEEIDVPIRPLSRPAPIPNAKSQEISLLNKSYGQVTPPLTPSTTEQDELFLRDISCSRESVPTLNSFKATTPFESHSPGWGMGLNWNQPTSRAKSPPPVSILQHSRHRGQSTSHMRKAMQKQRAREQLSGVSRDRQFSHAGWTVERADLGNAGLSNAVKAVSNEGFLKEKLWVGTLGMPTDALEDHVKSGIAEKLEDDFETLNVFVDDKDFDGHYSHYCKTMLWPVFHYQIPDGPKSKAYEEHSWKYYVKVNQAFADSIAKNYKRGDTVWIHDYHLLLVPSMLRKLRPEAKIGFFLHISFPSSEVFRCLATRKELLEGVLGANLIGFQTDEYCHHFLQTCSRLLGVEASKHGVQLENRFVNVDTFPIGIDPQALEESREDPEVADWISIITEKYQDKKIIVARDKLDHIRGVRPKLLAYELFLKQYPQWKEKVVFIQVATSNTEQGELDAAVADVVTRINSHPSSVADVLLVFLKQDIPYHQYLALLTAADCLMVTSLREGMNLTSHEYVYCQDGKQGSSKHGPLVLSEFTGSASIFDGNKSILVNPWDRRACAAAINQALEMSDSEKKRRWHELHSAVMHYTGSSWFKTFINQLDHVYGEQSRQDGASIPRLSYDVLKQKYDNAQRRLFILDYEGTLASWGSPSSIVQSTPRRALGVLNDLLDDPRNIVYVMSGCMPEEMERLFRQVPGLGLIAENGCYVLQAFSGSDFQDSTWTSLIDEEKVNAWKEGMRNILQYYQERIEGSHIEERHCSFILDFKNAADAPGAKQKVDECADHINGLCQDQHVHALSPDGHLTVEHDRINKASAAAIIVNNLRRMQEGKGTVAGFPDFLFVAGDSREDEHVFRWANRLGNKKVVKDVITVSLGHGVLSVLQRLAAGR</sequence>
<dbReference type="InterPro" id="IPR023214">
    <property type="entry name" value="HAD_sf"/>
</dbReference>
<dbReference type="HOGENOM" id="CLU_002351_2_2_1"/>
<comment type="subcellular location">
    <subcellularLocation>
        <location evidence="1">Cytoplasm</location>
    </subcellularLocation>
</comment>
<dbReference type="GO" id="GO:0004805">
    <property type="term" value="F:trehalose-phosphatase activity"/>
    <property type="evidence" value="ECO:0007669"/>
    <property type="project" value="TreeGrafter"/>
</dbReference>
<dbReference type="Pfam" id="PF02358">
    <property type="entry name" value="Trehalose_PPase"/>
    <property type="match status" value="1"/>
</dbReference>
<dbReference type="Gene3D" id="3.40.50.1000">
    <property type="entry name" value="HAD superfamily/HAD-like"/>
    <property type="match status" value="1"/>
</dbReference>
<proteinExistence type="inferred from homology"/>
<dbReference type="Proteomes" id="UP000019373">
    <property type="component" value="Unassembled WGS sequence"/>
</dbReference>
<comment type="similarity">
    <text evidence="2">In the N-terminal section; belongs to the glycosyltransferase 20 family.</text>
</comment>
<keyword evidence="7" id="KW-1185">Reference proteome</keyword>
<dbReference type="SUPFAM" id="SSF56784">
    <property type="entry name" value="HAD-like"/>
    <property type="match status" value="1"/>
</dbReference>
<evidence type="ECO:0000256" key="3">
    <source>
        <dbReference type="ARBA" id="ARBA00022490"/>
    </source>
</evidence>
<organism evidence="6 7">
    <name type="scientific">Endocarpon pusillum (strain Z07020 / HMAS-L-300199)</name>
    <name type="common">Lichen-forming fungus</name>
    <dbReference type="NCBI Taxonomy" id="1263415"/>
    <lineage>
        <taxon>Eukaryota</taxon>
        <taxon>Fungi</taxon>
        <taxon>Dikarya</taxon>
        <taxon>Ascomycota</taxon>
        <taxon>Pezizomycotina</taxon>
        <taxon>Eurotiomycetes</taxon>
        <taxon>Chaetothyriomycetidae</taxon>
        <taxon>Verrucariales</taxon>
        <taxon>Verrucariaceae</taxon>
        <taxon>Endocarpon</taxon>
    </lineage>
</organism>
<dbReference type="FunFam" id="3.40.50.2000:FF:000036">
    <property type="entry name" value="Alpha,alpha-trehalose-phosphate synthase subunit Tps2"/>
    <property type="match status" value="1"/>
</dbReference>
<keyword evidence="3" id="KW-0963">Cytoplasm</keyword>
<dbReference type="PANTHER" id="PTHR10788">
    <property type="entry name" value="TREHALOSE-6-PHOSPHATE SYNTHASE"/>
    <property type="match status" value="1"/>
</dbReference>
<dbReference type="GO" id="GO:0003825">
    <property type="term" value="F:alpha,alpha-trehalose-phosphate synthase (UDP-forming) activity"/>
    <property type="evidence" value="ECO:0007669"/>
    <property type="project" value="TreeGrafter"/>
</dbReference>
<dbReference type="GO" id="GO:0005829">
    <property type="term" value="C:cytosol"/>
    <property type="evidence" value="ECO:0007669"/>
    <property type="project" value="TreeGrafter"/>
</dbReference>
<dbReference type="OMA" id="MFYESAS"/>
<accession>U1HYJ7</accession>
<dbReference type="Gene3D" id="3.40.50.2000">
    <property type="entry name" value="Glycogen Phosphorylase B"/>
    <property type="match status" value="2"/>
</dbReference>
<gene>
    <name evidence="6" type="ORF">EPUS_01316</name>
</gene>
<feature type="compositionally biased region" description="Basic residues" evidence="5">
    <location>
        <begin position="123"/>
        <end position="132"/>
    </location>
</feature>
<dbReference type="FunFam" id="3.40.50.2000:FF:000099">
    <property type="entry name" value="Alpha,alpha-trehalose phosphate synthase subunit, putative"/>
    <property type="match status" value="1"/>
</dbReference>
<dbReference type="CDD" id="cd03788">
    <property type="entry name" value="GT20_TPS"/>
    <property type="match status" value="1"/>
</dbReference>
<dbReference type="eggNOG" id="KOG1050">
    <property type="taxonomic scope" value="Eukaryota"/>
</dbReference>
<keyword evidence="4" id="KW-0597">Phosphoprotein</keyword>
<dbReference type="OrthoDB" id="755951at2759"/>
<dbReference type="Pfam" id="PF00982">
    <property type="entry name" value="Glyco_transf_20"/>
    <property type="match status" value="1"/>
</dbReference>
<dbReference type="AlphaFoldDB" id="U1HYJ7"/>
<dbReference type="PANTHER" id="PTHR10788:SF15">
    <property type="entry name" value="TREHALOSE SYNTHASE COMPLEX REGULATORY SUBUNIT TPS3-RELATED"/>
    <property type="match status" value="1"/>
</dbReference>
<evidence type="ECO:0000313" key="6">
    <source>
        <dbReference type="EMBL" id="ERF75950.1"/>
    </source>
</evidence>
<dbReference type="InterPro" id="IPR003337">
    <property type="entry name" value="Trehalose_PPase"/>
</dbReference>
<dbReference type="GO" id="GO:0005992">
    <property type="term" value="P:trehalose biosynthetic process"/>
    <property type="evidence" value="ECO:0007669"/>
    <property type="project" value="InterPro"/>
</dbReference>
<dbReference type="GeneID" id="19236374"/>
<dbReference type="EMBL" id="KE720795">
    <property type="protein sequence ID" value="ERF75950.1"/>
    <property type="molecule type" value="Genomic_DNA"/>
</dbReference>